<dbReference type="AlphaFoldDB" id="A0A2W7I641"/>
<dbReference type="Pfam" id="PF09397">
    <property type="entry name" value="FtsK_gamma"/>
    <property type="match status" value="1"/>
</dbReference>
<evidence type="ECO:0000256" key="2">
    <source>
        <dbReference type="ARBA" id="ARBA00006474"/>
    </source>
</evidence>
<keyword evidence="18" id="KW-1185">Reference proteome</keyword>
<dbReference type="InterPro" id="IPR018541">
    <property type="entry name" value="Ftsk_gamma"/>
</dbReference>
<accession>A0A2W7I641</accession>
<feature type="transmembrane region" description="Helical" evidence="15">
    <location>
        <begin position="84"/>
        <end position="108"/>
    </location>
</feature>
<evidence type="ECO:0000256" key="10">
    <source>
        <dbReference type="ARBA" id="ARBA00023125"/>
    </source>
</evidence>
<feature type="transmembrane region" description="Helical" evidence="15">
    <location>
        <begin position="160"/>
        <end position="180"/>
    </location>
</feature>
<keyword evidence="5 15" id="KW-0812">Transmembrane</keyword>
<dbReference type="InterPro" id="IPR025199">
    <property type="entry name" value="FtsK_4TM"/>
</dbReference>
<dbReference type="Gene3D" id="1.10.10.10">
    <property type="entry name" value="Winged helix-like DNA-binding domain superfamily/Winged helix DNA-binding domain"/>
    <property type="match status" value="1"/>
</dbReference>
<proteinExistence type="inferred from homology"/>
<sequence length="806" mass="89948">MAKKKTKAKKNKKAPSKFPKVIITRKHKVLLGSFLMLLGIALTIAFISFLFNWKYDQDTIGYFTDRNIETKNWLSKFGAEISHFFIYKGFGIASFSLAILTSLTGIYLFFNLNSKSLKNFWFWGILVMIWFSTLLGFFATKNALLGGVIGYETNDFLQDYLGFTGTLLVLIFVMIAYLVIRLNITPELVASYFERTKKEVSQDFEDSKAKEEEILQDFLKKEQEEQTQQTHNVQDNASAEAKDVKAETEETLQESTPAPKPEPKSEKIVIEGNEEEGDVSMEVETTVEEEEEVDTLSKKLVKDFGEFDPTLELQNYRFPTIELLKDYNAGGGGITINQEELEENKNNIVNTLKNYKIEIAQIKATVGPTVTLYEIVPEAGVRISKIKNLEDDIALSLSALGIRIIAPIPGKGTIGIEVPNKNSTIVSMRSVVASAKFQNAEMQLPVALGKTISNETYVVDLAKMPHLLMAGATGQGKSVGLNAVLTSLLYQKHPAEVKFVLVDPKKVELTLFNKIERHYLAKLPNSEEAIITDNTKVINTLNSLCIEMDSRYDLLKDAMVRNIKEYNEKFKARKLNPENGHKYLPYIVLVVDEFADLIMTAGKEVETPIARLAQLARAIGIHLIIATQRPSVNVITGMIKANFPARIAFRVTSKIDSRTILDTGGADQLIGKGDMLYTQGNNLVRLQCAFVDTPEVEKIVDFIGAQKAYPDAHLLPEYEGEESGTGLDIDVSERDKLFREAAEILVTAQQGSASLLQRKLKVGYNRAGRIIDQMEAAGIVGPFEGSKARQVLITDLVALDEFLNNE</sequence>
<keyword evidence="12" id="KW-0131">Cell cycle</keyword>
<organism evidence="17 18">
    <name type="scientific">Mesonia algae</name>
    <dbReference type="NCBI Taxonomy" id="213248"/>
    <lineage>
        <taxon>Bacteria</taxon>
        <taxon>Pseudomonadati</taxon>
        <taxon>Bacteroidota</taxon>
        <taxon>Flavobacteriia</taxon>
        <taxon>Flavobacteriales</taxon>
        <taxon>Flavobacteriaceae</taxon>
        <taxon>Mesonia</taxon>
    </lineage>
</organism>
<dbReference type="Gene3D" id="3.40.50.300">
    <property type="entry name" value="P-loop containing nucleotide triphosphate hydrolases"/>
    <property type="match status" value="1"/>
</dbReference>
<evidence type="ECO:0000256" key="4">
    <source>
        <dbReference type="ARBA" id="ARBA00022618"/>
    </source>
</evidence>
<dbReference type="Pfam" id="PF13491">
    <property type="entry name" value="FtsK_4TM"/>
    <property type="match status" value="1"/>
</dbReference>
<dbReference type="GO" id="GO:0003677">
    <property type="term" value="F:DNA binding"/>
    <property type="evidence" value="ECO:0007669"/>
    <property type="project" value="UniProtKB-KW"/>
</dbReference>
<evidence type="ECO:0000256" key="13">
    <source>
        <dbReference type="PROSITE-ProRule" id="PRU00289"/>
    </source>
</evidence>
<dbReference type="Pfam" id="PF01580">
    <property type="entry name" value="FtsK_SpoIIIE"/>
    <property type="match status" value="1"/>
</dbReference>
<dbReference type="RefSeq" id="WP_111540013.1">
    <property type="nucleotide sequence ID" value="NZ_QKYV01000002.1"/>
</dbReference>
<evidence type="ECO:0000256" key="5">
    <source>
        <dbReference type="ARBA" id="ARBA00022692"/>
    </source>
</evidence>
<dbReference type="SUPFAM" id="SSF52540">
    <property type="entry name" value="P-loop containing nucleoside triphosphate hydrolases"/>
    <property type="match status" value="1"/>
</dbReference>
<evidence type="ECO:0000256" key="15">
    <source>
        <dbReference type="SAM" id="Phobius"/>
    </source>
</evidence>
<keyword evidence="8 13" id="KW-0067">ATP-binding</keyword>
<evidence type="ECO:0000256" key="3">
    <source>
        <dbReference type="ARBA" id="ARBA00022475"/>
    </source>
</evidence>
<dbReference type="InterPro" id="IPR027417">
    <property type="entry name" value="P-loop_NTPase"/>
</dbReference>
<dbReference type="InterPro" id="IPR050206">
    <property type="entry name" value="FtsK/SpoIIIE/SftA"/>
</dbReference>
<dbReference type="GO" id="GO:0007059">
    <property type="term" value="P:chromosome segregation"/>
    <property type="evidence" value="ECO:0007669"/>
    <property type="project" value="UniProtKB-KW"/>
</dbReference>
<dbReference type="PANTHER" id="PTHR22683:SF41">
    <property type="entry name" value="DNA TRANSLOCASE FTSK"/>
    <property type="match status" value="1"/>
</dbReference>
<dbReference type="InterPro" id="IPR002543">
    <property type="entry name" value="FtsK_dom"/>
</dbReference>
<dbReference type="GO" id="GO:0051301">
    <property type="term" value="P:cell division"/>
    <property type="evidence" value="ECO:0007669"/>
    <property type="project" value="UniProtKB-KW"/>
</dbReference>
<dbReference type="SUPFAM" id="SSF46785">
    <property type="entry name" value="Winged helix' DNA-binding domain"/>
    <property type="match status" value="1"/>
</dbReference>
<dbReference type="GO" id="GO:0005524">
    <property type="term" value="F:ATP binding"/>
    <property type="evidence" value="ECO:0007669"/>
    <property type="project" value="UniProtKB-UniRule"/>
</dbReference>
<keyword evidence="9 15" id="KW-1133">Transmembrane helix</keyword>
<evidence type="ECO:0000256" key="8">
    <source>
        <dbReference type="ARBA" id="ARBA00022840"/>
    </source>
</evidence>
<evidence type="ECO:0000313" key="17">
    <source>
        <dbReference type="EMBL" id="PZW42351.1"/>
    </source>
</evidence>
<evidence type="ECO:0000256" key="14">
    <source>
        <dbReference type="SAM" id="MobiDB-lite"/>
    </source>
</evidence>
<protein>
    <submittedName>
        <fullName evidence="17">S-DNA-T family DNA segregation ATPase FtsK/SpoIIIE</fullName>
    </submittedName>
</protein>
<keyword evidence="7" id="KW-0159">Chromosome partition</keyword>
<evidence type="ECO:0000256" key="11">
    <source>
        <dbReference type="ARBA" id="ARBA00023136"/>
    </source>
</evidence>
<feature type="region of interest" description="Disordered" evidence="14">
    <location>
        <begin position="225"/>
        <end position="268"/>
    </location>
</feature>
<dbReference type="InterPro" id="IPR041027">
    <property type="entry name" value="FtsK_alpha"/>
</dbReference>
<dbReference type="SMART" id="SM00843">
    <property type="entry name" value="Ftsk_gamma"/>
    <property type="match status" value="1"/>
</dbReference>
<keyword evidence="4" id="KW-0132">Cell division</keyword>
<keyword evidence="11 15" id="KW-0472">Membrane</keyword>
<feature type="transmembrane region" description="Helical" evidence="15">
    <location>
        <begin position="29"/>
        <end position="51"/>
    </location>
</feature>
<name>A0A2W7I641_9FLAO</name>
<evidence type="ECO:0000256" key="12">
    <source>
        <dbReference type="ARBA" id="ARBA00023306"/>
    </source>
</evidence>
<evidence type="ECO:0000256" key="6">
    <source>
        <dbReference type="ARBA" id="ARBA00022741"/>
    </source>
</evidence>
<evidence type="ECO:0000256" key="7">
    <source>
        <dbReference type="ARBA" id="ARBA00022829"/>
    </source>
</evidence>
<evidence type="ECO:0000259" key="16">
    <source>
        <dbReference type="PROSITE" id="PS50901"/>
    </source>
</evidence>
<dbReference type="InterPro" id="IPR036388">
    <property type="entry name" value="WH-like_DNA-bd_sf"/>
</dbReference>
<comment type="similarity">
    <text evidence="2">Belongs to the FtsK/SpoIIIE/SftA family.</text>
</comment>
<evidence type="ECO:0000256" key="9">
    <source>
        <dbReference type="ARBA" id="ARBA00022989"/>
    </source>
</evidence>
<feature type="transmembrane region" description="Helical" evidence="15">
    <location>
        <begin position="120"/>
        <end position="140"/>
    </location>
</feature>
<evidence type="ECO:0000256" key="1">
    <source>
        <dbReference type="ARBA" id="ARBA00004651"/>
    </source>
</evidence>
<keyword evidence="6 13" id="KW-0547">Nucleotide-binding</keyword>
<feature type="domain" description="FtsK" evidence="16">
    <location>
        <begin position="454"/>
        <end position="658"/>
    </location>
</feature>
<comment type="subcellular location">
    <subcellularLocation>
        <location evidence="1">Cell membrane</location>
        <topology evidence="1">Multi-pass membrane protein</topology>
    </subcellularLocation>
</comment>
<comment type="caution">
    <text evidence="17">The sequence shown here is derived from an EMBL/GenBank/DDBJ whole genome shotgun (WGS) entry which is preliminary data.</text>
</comment>
<keyword evidence="10" id="KW-0238">DNA-binding</keyword>
<dbReference type="Gene3D" id="3.30.980.40">
    <property type="match status" value="1"/>
</dbReference>
<dbReference type="InterPro" id="IPR036390">
    <property type="entry name" value="WH_DNA-bd_sf"/>
</dbReference>
<dbReference type="PROSITE" id="PS50901">
    <property type="entry name" value="FTSK"/>
    <property type="match status" value="1"/>
</dbReference>
<evidence type="ECO:0000313" key="18">
    <source>
        <dbReference type="Proteomes" id="UP000249542"/>
    </source>
</evidence>
<gene>
    <name evidence="17" type="ORF">LX95_00661</name>
</gene>
<dbReference type="Proteomes" id="UP000249542">
    <property type="component" value="Unassembled WGS sequence"/>
</dbReference>
<keyword evidence="3" id="KW-1003">Cell membrane</keyword>
<feature type="binding site" evidence="13">
    <location>
        <begin position="471"/>
        <end position="478"/>
    </location>
    <ligand>
        <name>ATP</name>
        <dbReference type="ChEBI" id="CHEBI:30616"/>
    </ligand>
</feature>
<dbReference type="GO" id="GO:0005886">
    <property type="term" value="C:plasma membrane"/>
    <property type="evidence" value="ECO:0007669"/>
    <property type="project" value="UniProtKB-SubCell"/>
</dbReference>
<dbReference type="PANTHER" id="PTHR22683">
    <property type="entry name" value="SPORULATION PROTEIN RELATED"/>
    <property type="match status" value="1"/>
</dbReference>
<dbReference type="Pfam" id="PF17854">
    <property type="entry name" value="FtsK_alpha"/>
    <property type="match status" value="1"/>
</dbReference>
<dbReference type="EMBL" id="QKYV01000002">
    <property type="protein sequence ID" value="PZW42351.1"/>
    <property type="molecule type" value="Genomic_DNA"/>
</dbReference>
<reference evidence="17 18" key="1">
    <citation type="submission" date="2018-06" db="EMBL/GenBank/DDBJ databases">
        <title>Genomic Encyclopedia of Archaeal and Bacterial Type Strains, Phase II (KMG-II): from individual species to whole genera.</title>
        <authorList>
            <person name="Goeker M."/>
        </authorList>
    </citation>
    <scope>NUCLEOTIDE SEQUENCE [LARGE SCALE GENOMIC DNA]</scope>
    <source>
        <strain evidence="17 18">DSM 15361</strain>
    </source>
</reference>